<reference evidence="2" key="1">
    <citation type="journal article" date="2024" name="Proc. Natl. Acad. Sci. U.S.A.">
        <title>Extraordinary preservation of gene collinearity over three hundred million years revealed in homosporous lycophytes.</title>
        <authorList>
            <person name="Li C."/>
            <person name="Wickell D."/>
            <person name="Kuo L.Y."/>
            <person name="Chen X."/>
            <person name="Nie B."/>
            <person name="Liao X."/>
            <person name="Peng D."/>
            <person name="Ji J."/>
            <person name="Jenkins J."/>
            <person name="Williams M."/>
            <person name="Shu S."/>
            <person name="Plott C."/>
            <person name="Barry K."/>
            <person name="Rajasekar S."/>
            <person name="Grimwood J."/>
            <person name="Han X."/>
            <person name="Sun S."/>
            <person name="Hou Z."/>
            <person name="He W."/>
            <person name="Dai G."/>
            <person name="Sun C."/>
            <person name="Schmutz J."/>
            <person name="Leebens-Mack J.H."/>
            <person name="Li F.W."/>
            <person name="Wang L."/>
        </authorList>
    </citation>
    <scope>NUCLEOTIDE SEQUENCE [LARGE SCALE GENOMIC DNA]</scope>
    <source>
        <strain evidence="2">cv. PW_Plant_1</strain>
    </source>
</reference>
<proteinExistence type="predicted"/>
<sequence length="456" mass="51864">MVGLSSVHQETFSEYNKAQNPNYVRSSLPQSQFRSHSDSQQRLGKSTKVQKKAERRIDRISNENEDASSGPSLCKSSFSNLNQFLEFTTPSVQLQYLPKTRYSMSTNFERGKLMRMNCCRIGPSCQETCMWDQSSKRCRPLEAESIPFFTLEDLWDSFNEWSAYGAGVPLFLKGEESVVQYYVPYLSALQLYTRSGNKSCLNSRKLGEESDASDSDLRDTSSDTSSDGEIDGILNHESSQKCRTPSFCGARNKSNLSEFWCGRSANANLEAVIDEEEVWEEQEMPGHLLFEYYERAAPYSRIPLADKILELSHDCPKLKTLRSVELLPESWLSIAWYPIYRIPTGPTLRDLATSFLTFHSLSTPFEGAKNNAGHPVENKTVHGRHVTIDYKLDKVSLLSFGLASYKLRGAFWTSVGSSERRMASDLQDIAELWLKQHCVQHPDFEFFVSRTVTGRH</sequence>
<evidence type="ECO:0000313" key="2">
    <source>
        <dbReference type="Proteomes" id="UP001162992"/>
    </source>
</evidence>
<keyword evidence="2" id="KW-1185">Reference proteome</keyword>
<dbReference type="Proteomes" id="UP001162992">
    <property type="component" value="Chromosome 10"/>
</dbReference>
<evidence type="ECO:0000313" key="1">
    <source>
        <dbReference type="EMBL" id="KAJ7542543.1"/>
    </source>
</evidence>
<gene>
    <name evidence="1" type="ORF">O6H91_10G111000</name>
</gene>
<protein>
    <submittedName>
        <fullName evidence="1">Uncharacterized protein</fullName>
    </submittedName>
</protein>
<comment type="caution">
    <text evidence="1">The sequence shown here is derived from an EMBL/GenBank/DDBJ whole genome shotgun (WGS) entry which is preliminary data.</text>
</comment>
<name>A0ACC2CKP2_DIPCM</name>
<accession>A0ACC2CKP2</accession>
<dbReference type="EMBL" id="CM055101">
    <property type="protein sequence ID" value="KAJ7542543.1"/>
    <property type="molecule type" value="Genomic_DNA"/>
</dbReference>
<organism evidence="1 2">
    <name type="scientific">Diphasiastrum complanatum</name>
    <name type="common">Issler's clubmoss</name>
    <name type="synonym">Lycopodium complanatum</name>
    <dbReference type="NCBI Taxonomy" id="34168"/>
    <lineage>
        <taxon>Eukaryota</taxon>
        <taxon>Viridiplantae</taxon>
        <taxon>Streptophyta</taxon>
        <taxon>Embryophyta</taxon>
        <taxon>Tracheophyta</taxon>
        <taxon>Lycopodiopsida</taxon>
        <taxon>Lycopodiales</taxon>
        <taxon>Lycopodiaceae</taxon>
        <taxon>Lycopodioideae</taxon>
        <taxon>Diphasiastrum</taxon>
    </lineage>
</organism>